<protein>
    <submittedName>
        <fullName evidence="10">Iron(III) transport system permease protein</fullName>
    </submittedName>
</protein>
<feature type="domain" description="ABC transmembrane type-1" evidence="9">
    <location>
        <begin position="48"/>
        <end position="229"/>
    </location>
</feature>
<feature type="transmembrane region" description="Helical" evidence="8">
    <location>
        <begin position="341"/>
        <end position="363"/>
    </location>
</feature>
<evidence type="ECO:0000256" key="6">
    <source>
        <dbReference type="ARBA" id="ARBA00022989"/>
    </source>
</evidence>
<feature type="transmembrane region" description="Helical" evidence="8">
    <location>
        <begin position="49"/>
        <end position="72"/>
    </location>
</feature>
<keyword evidence="4" id="KW-0997">Cell inner membrane</keyword>
<dbReference type="Proteomes" id="UP000553963">
    <property type="component" value="Unassembled WGS sequence"/>
</dbReference>
<reference evidence="10 11" key="1">
    <citation type="submission" date="2020-08" db="EMBL/GenBank/DDBJ databases">
        <title>Genomic Encyclopedia of Type Strains, Phase IV (KMG-IV): sequencing the most valuable type-strain genomes for metagenomic binning, comparative biology and taxonomic classification.</title>
        <authorList>
            <person name="Goeker M."/>
        </authorList>
    </citation>
    <scope>NUCLEOTIDE SEQUENCE [LARGE SCALE GENOMIC DNA]</scope>
    <source>
        <strain evidence="10 11">DSM 25966</strain>
    </source>
</reference>
<feature type="transmembrane region" description="Helical" evidence="8">
    <location>
        <begin position="255"/>
        <end position="287"/>
    </location>
</feature>
<name>A0A840APZ4_9HYPH</name>
<dbReference type="Gene3D" id="1.10.3720.10">
    <property type="entry name" value="MetI-like"/>
    <property type="match status" value="2"/>
</dbReference>
<sequence>MNSWAGVAAALVSVASLLPLAFIMGVTIQTGWATATAMIFRPRVGELLANTVLLVLLTVPICIVLAVALAWLTERTDLPGARIWAWFAVTPLAVPAFVQSYAWVSLVPNIHGLEAGVLISVLAYFPFLYLPVAATMRRLDPALEEAAAALGDPPTTIFRRVMLPQLRLALLGGSLLVGLHLLAEYGLFAMIRFDTFTTAIVEQFQSTFNGPAANMLAGVLVVFCLGLIGIEAGLRGRARYARVGSGAAIQPRPVRLGWATLPCLMLPVAVSALALGVPALTLGRWLAAGGLDVWRLDAIGRSLGQTLVLAIGGALLATLSAIPMAWIAIRRPGPIQRLLEGCNYVVGSLPGVVIALALVTVTVRVALPLYQTLITILVAYALMFLPRALVSLRASISQAPVELEQAAASLGRSPASAFWSVTLRLAAPGAAASMALVSLGIFNELPAAQMLAPNGTRTLAMAFWALSGELDYASAAPYALIMVVVSLPLTWLLHVQSRRSAGR</sequence>
<dbReference type="PROSITE" id="PS50928">
    <property type="entry name" value="ABC_TM1"/>
    <property type="match status" value="2"/>
</dbReference>
<keyword evidence="11" id="KW-1185">Reference proteome</keyword>
<comment type="similarity">
    <text evidence="8">Belongs to the binding-protein-dependent transport system permease family.</text>
</comment>
<organism evidence="10 11">
    <name type="scientific">Kaistia hirudinis</name>
    <dbReference type="NCBI Taxonomy" id="1293440"/>
    <lineage>
        <taxon>Bacteria</taxon>
        <taxon>Pseudomonadati</taxon>
        <taxon>Pseudomonadota</taxon>
        <taxon>Alphaproteobacteria</taxon>
        <taxon>Hyphomicrobiales</taxon>
        <taxon>Kaistiaceae</taxon>
        <taxon>Kaistia</taxon>
    </lineage>
</organism>
<evidence type="ECO:0000256" key="5">
    <source>
        <dbReference type="ARBA" id="ARBA00022692"/>
    </source>
</evidence>
<evidence type="ECO:0000313" key="11">
    <source>
        <dbReference type="Proteomes" id="UP000553963"/>
    </source>
</evidence>
<evidence type="ECO:0000256" key="8">
    <source>
        <dbReference type="RuleBase" id="RU363032"/>
    </source>
</evidence>
<keyword evidence="7 8" id="KW-0472">Membrane</keyword>
<evidence type="ECO:0000256" key="3">
    <source>
        <dbReference type="ARBA" id="ARBA00022475"/>
    </source>
</evidence>
<keyword evidence="6 8" id="KW-1133">Transmembrane helix</keyword>
<feature type="domain" description="ABC transmembrane type-1" evidence="9">
    <location>
        <begin position="303"/>
        <end position="493"/>
    </location>
</feature>
<comment type="subcellular location">
    <subcellularLocation>
        <location evidence="1">Cell inner membrane</location>
        <topology evidence="1">Multi-pass membrane protein</topology>
    </subcellularLocation>
    <subcellularLocation>
        <location evidence="8">Cell membrane</location>
        <topology evidence="8">Multi-pass membrane protein</topology>
    </subcellularLocation>
</comment>
<keyword evidence="2 8" id="KW-0813">Transport</keyword>
<dbReference type="PANTHER" id="PTHR43357:SF3">
    <property type="entry name" value="FE(3+)-TRANSPORT SYSTEM PERMEASE PROTEIN FBPB 2"/>
    <property type="match status" value="1"/>
</dbReference>
<feature type="transmembrane region" description="Helical" evidence="8">
    <location>
        <begin position="369"/>
        <end position="390"/>
    </location>
</feature>
<dbReference type="PANTHER" id="PTHR43357">
    <property type="entry name" value="INNER MEMBRANE ABC TRANSPORTER PERMEASE PROTEIN YDCV"/>
    <property type="match status" value="1"/>
</dbReference>
<evidence type="ECO:0000256" key="7">
    <source>
        <dbReference type="ARBA" id="ARBA00023136"/>
    </source>
</evidence>
<feature type="transmembrane region" description="Helical" evidence="8">
    <location>
        <begin position="307"/>
        <end position="329"/>
    </location>
</feature>
<dbReference type="InterPro" id="IPR035906">
    <property type="entry name" value="MetI-like_sf"/>
</dbReference>
<dbReference type="GO" id="GO:0005886">
    <property type="term" value="C:plasma membrane"/>
    <property type="evidence" value="ECO:0007669"/>
    <property type="project" value="UniProtKB-SubCell"/>
</dbReference>
<gene>
    <name evidence="10" type="ORF">GGR25_003488</name>
</gene>
<evidence type="ECO:0000256" key="4">
    <source>
        <dbReference type="ARBA" id="ARBA00022519"/>
    </source>
</evidence>
<dbReference type="RefSeq" id="WP_246409880.1">
    <property type="nucleotide sequence ID" value="NZ_JACIDS010000004.1"/>
</dbReference>
<dbReference type="InterPro" id="IPR000515">
    <property type="entry name" value="MetI-like"/>
</dbReference>
<feature type="transmembrane region" description="Helical" evidence="8">
    <location>
        <begin position="475"/>
        <end position="493"/>
    </location>
</feature>
<dbReference type="AlphaFoldDB" id="A0A840APZ4"/>
<evidence type="ECO:0000256" key="2">
    <source>
        <dbReference type="ARBA" id="ARBA00022448"/>
    </source>
</evidence>
<feature type="transmembrane region" description="Helical" evidence="8">
    <location>
        <begin position="168"/>
        <end position="191"/>
    </location>
</feature>
<dbReference type="CDD" id="cd06261">
    <property type="entry name" value="TM_PBP2"/>
    <property type="match status" value="2"/>
</dbReference>
<dbReference type="GO" id="GO:0055085">
    <property type="term" value="P:transmembrane transport"/>
    <property type="evidence" value="ECO:0007669"/>
    <property type="project" value="InterPro"/>
</dbReference>
<feature type="transmembrane region" description="Helical" evidence="8">
    <location>
        <begin position="84"/>
        <end position="104"/>
    </location>
</feature>
<proteinExistence type="inferred from homology"/>
<feature type="transmembrane region" description="Helical" evidence="8">
    <location>
        <begin position="211"/>
        <end position="234"/>
    </location>
</feature>
<feature type="transmembrane region" description="Helical" evidence="8">
    <location>
        <begin position="421"/>
        <end position="442"/>
    </location>
</feature>
<evidence type="ECO:0000259" key="9">
    <source>
        <dbReference type="PROSITE" id="PS50928"/>
    </source>
</evidence>
<dbReference type="Pfam" id="PF00528">
    <property type="entry name" value="BPD_transp_1"/>
    <property type="match status" value="2"/>
</dbReference>
<keyword evidence="3" id="KW-1003">Cell membrane</keyword>
<comment type="caution">
    <text evidence="10">The sequence shown here is derived from an EMBL/GenBank/DDBJ whole genome shotgun (WGS) entry which is preliminary data.</text>
</comment>
<accession>A0A840APZ4</accession>
<dbReference type="EMBL" id="JACIDS010000004">
    <property type="protein sequence ID" value="MBB3932430.1"/>
    <property type="molecule type" value="Genomic_DNA"/>
</dbReference>
<feature type="transmembrane region" description="Helical" evidence="8">
    <location>
        <begin position="110"/>
        <end position="130"/>
    </location>
</feature>
<evidence type="ECO:0000256" key="1">
    <source>
        <dbReference type="ARBA" id="ARBA00004429"/>
    </source>
</evidence>
<evidence type="ECO:0000313" key="10">
    <source>
        <dbReference type="EMBL" id="MBB3932430.1"/>
    </source>
</evidence>
<dbReference type="SUPFAM" id="SSF161098">
    <property type="entry name" value="MetI-like"/>
    <property type="match status" value="2"/>
</dbReference>
<keyword evidence="5 8" id="KW-0812">Transmembrane</keyword>